<keyword evidence="4" id="KW-1185">Reference proteome</keyword>
<keyword evidence="1" id="KW-0175">Coiled coil</keyword>
<protein>
    <submittedName>
        <fullName evidence="2">Uncharacterized protein</fullName>
    </submittedName>
</protein>
<dbReference type="GeneID" id="24920784"/>
<evidence type="ECO:0000313" key="3">
    <source>
        <dbReference type="EMBL" id="CBK23904.2"/>
    </source>
</evidence>
<dbReference type="Gene3D" id="1.25.10.10">
    <property type="entry name" value="Leucine-rich Repeat Variant"/>
    <property type="match status" value="1"/>
</dbReference>
<evidence type="ECO:0000313" key="4">
    <source>
        <dbReference type="Proteomes" id="UP000008312"/>
    </source>
</evidence>
<dbReference type="Proteomes" id="UP000008312">
    <property type="component" value="Unassembled WGS sequence"/>
</dbReference>
<dbReference type="RefSeq" id="XP_012897952.1">
    <property type="nucleotide sequence ID" value="XM_013042498.1"/>
</dbReference>
<dbReference type="InterPro" id="IPR016024">
    <property type="entry name" value="ARM-type_fold"/>
</dbReference>
<dbReference type="EMBL" id="FN668672">
    <property type="protein sequence ID" value="CBK23904.2"/>
    <property type="molecule type" value="Genomic_DNA"/>
</dbReference>
<evidence type="ECO:0000313" key="2">
    <source>
        <dbReference type="EMBL" id="CBK22574.2"/>
    </source>
</evidence>
<accession>D8M3V1</accession>
<gene>
    <name evidence="2" type="ORF">GSBLH_T00002681001</name>
    <name evidence="3" type="ORF">GSBLH_T00003711001</name>
</gene>
<sequence length="366" mass="41196">MLIEQYTAEDAATERSCIAESLRDIFCTCYESGDESHHMFQNQRMPIPSDSLPSVVENLLEFLKESVEILEAMYKEVDFEDREMEDARNEFEEEAGEEKDCVENLLDALGYIIRFAGNSIAPLYQQYISPFCAKYMASPFEYILFVGVCSMDDLMLYAPDVVAPVVNDLLGFFHQHMHCEDPALRQAVLFGVKVAIERFNAVVAPQAQAILSALLRVAQSQEAEDEKYASATDNALSAIFSLLLGCPGNLGPSQADQALQLFVSHLPLMEDVAEAQDVHERVVMELEKPNHGLFNNKNVMDAVMQALPMMLLPTYDDGDNEYEITYDETKMEIMKILKSLDRRQLNGLLNGLEPDMRMAVNSILSN</sequence>
<dbReference type="InParanoid" id="D8M3V1"/>
<dbReference type="SUPFAM" id="SSF48371">
    <property type="entry name" value="ARM repeat"/>
    <property type="match status" value="1"/>
</dbReference>
<dbReference type="OMA" id="IFEHAND"/>
<dbReference type="EMBL" id="FN668650">
    <property type="protein sequence ID" value="CBK22574.2"/>
    <property type="molecule type" value="Genomic_DNA"/>
</dbReference>
<dbReference type="RefSeq" id="XP_012896622.1">
    <property type="nucleotide sequence ID" value="XM_013041168.1"/>
</dbReference>
<dbReference type="GeneID" id="24919828"/>
<name>D8M3V1_BLAHO</name>
<proteinExistence type="predicted"/>
<organism evidence="2">
    <name type="scientific">Blastocystis hominis</name>
    <dbReference type="NCBI Taxonomy" id="12968"/>
    <lineage>
        <taxon>Eukaryota</taxon>
        <taxon>Sar</taxon>
        <taxon>Stramenopiles</taxon>
        <taxon>Bigyra</taxon>
        <taxon>Opalozoa</taxon>
        <taxon>Opalinata</taxon>
        <taxon>Blastocystidae</taxon>
        <taxon>Blastocystis</taxon>
    </lineage>
</organism>
<dbReference type="OrthoDB" id="543373at2759"/>
<reference evidence="2" key="1">
    <citation type="submission" date="2010-02" db="EMBL/GenBank/DDBJ databases">
        <title>Sequencing and annotation of the Blastocystis hominis genome.</title>
        <authorList>
            <person name="Wincker P."/>
        </authorList>
    </citation>
    <scope>NUCLEOTIDE SEQUENCE</scope>
    <source>
        <strain evidence="2">Singapore isolate B</strain>
    </source>
</reference>
<dbReference type="InterPro" id="IPR011989">
    <property type="entry name" value="ARM-like"/>
</dbReference>
<evidence type="ECO:0000256" key="1">
    <source>
        <dbReference type="SAM" id="Coils"/>
    </source>
</evidence>
<dbReference type="AlphaFoldDB" id="D8M3V1"/>
<feature type="coiled-coil region" evidence="1">
    <location>
        <begin position="70"/>
        <end position="97"/>
    </location>
</feature>